<organism evidence="2 3">
    <name type="scientific">Trinickia dabaoshanensis</name>
    <dbReference type="NCBI Taxonomy" id="564714"/>
    <lineage>
        <taxon>Bacteria</taxon>
        <taxon>Pseudomonadati</taxon>
        <taxon>Pseudomonadota</taxon>
        <taxon>Betaproteobacteria</taxon>
        <taxon>Burkholderiales</taxon>
        <taxon>Burkholderiaceae</taxon>
        <taxon>Trinickia</taxon>
    </lineage>
</organism>
<name>A0A2N7VDP5_9BURK</name>
<dbReference type="PANTHER" id="PTHR30348:SF4">
    <property type="entry name" value="DUF72 DOMAIN-CONTAINING PROTEIN"/>
    <property type="match status" value="1"/>
</dbReference>
<dbReference type="Pfam" id="PF01904">
    <property type="entry name" value="DUF72"/>
    <property type="match status" value="1"/>
</dbReference>
<dbReference type="Proteomes" id="UP000235616">
    <property type="component" value="Unassembled WGS sequence"/>
</dbReference>
<evidence type="ECO:0000313" key="3">
    <source>
        <dbReference type="Proteomes" id="UP000235616"/>
    </source>
</evidence>
<comment type="caution">
    <text evidence="2">The sequence shown here is derived from an EMBL/GenBank/DDBJ whole genome shotgun (WGS) entry which is preliminary data.</text>
</comment>
<reference evidence="2 3" key="1">
    <citation type="submission" date="2018-01" db="EMBL/GenBank/DDBJ databases">
        <title>Whole genome analyses suggest that Burkholderia sensu lato contains two further novel genera in the rhizoxinica-symbiotica group Mycetohabitans gen. nov., and Trinickia gen. nov.: implications for the evolution of diazotrophy and nodulation in the Burkholderiaceae.</title>
        <authorList>
            <person name="Estrada-de los Santos P."/>
            <person name="Palmer M."/>
            <person name="Chavez-Ramirez B."/>
            <person name="Beukes C."/>
            <person name="Steenkamp E.T."/>
            <person name="Hirsch A.M."/>
            <person name="Manyaka P."/>
            <person name="Maluk M."/>
            <person name="Lafos M."/>
            <person name="Crook M."/>
            <person name="Gross E."/>
            <person name="Simon M.F."/>
            <person name="Bueno dos Reis Junior F."/>
            <person name="Poole P.S."/>
            <person name="Venter S.N."/>
            <person name="James E.K."/>
        </authorList>
    </citation>
    <scope>NUCLEOTIDE SEQUENCE [LARGE SCALE GENOMIC DNA]</scope>
    <source>
        <strain evidence="2 3">GIMN1.004</strain>
    </source>
</reference>
<dbReference type="AlphaFoldDB" id="A0A2N7VDP5"/>
<dbReference type="PANTHER" id="PTHR30348">
    <property type="entry name" value="UNCHARACTERIZED PROTEIN YECE"/>
    <property type="match status" value="1"/>
</dbReference>
<dbReference type="EMBL" id="PNYA01000033">
    <property type="protein sequence ID" value="PMS15281.1"/>
    <property type="molecule type" value="Genomic_DNA"/>
</dbReference>
<dbReference type="InterPro" id="IPR002763">
    <property type="entry name" value="DUF72"/>
</dbReference>
<proteinExistence type="predicted"/>
<dbReference type="RefSeq" id="WP_102648646.1">
    <property type="nucleotide sequence ID" value="NZ_PNYA01000033.1"/>
</dbReference>
<evidence type="ECO:0000313" key="2">
    <source>
        <dbReference type="EMBL" id="PMS15281.1"/>
    </source>
</evidence>
<feature type="compositionally biased region" description="Basic and acidic residues" evidence="1">
    <location>
        <begin position="295"/>
        <end position="304"/>
    </location>
</feature>
<gene>
    <name evidence="2" type="ORF">C0Z18_27730</name>
</gene>
<sequence length="315" mass="35737">MSIHIGISGWRYAGWRGVFYPKGLAQARELAYASRAVDTIEINGSHYSLQTIGSYRSWYEATPEHFVFSVKGPRYLTHMLRFRDDSARPAMANFFASGVLALEEKLGPFLWQFPPNFPFDATRLERFLALLPRTIEDAIALARGHDARVKAPWFGTKRRGALRHAVEVRHPSFCVEVFPEILRRHEASLVVSDSVAGWPYFEDMTARFVYIRLHGTQTLYSGAYAEPALDWWAERIRTWARGDEPSDAKRVAAKPAEKMARDVFCYFDNDRKVEAPFDAARLKERLSGDAAPPRESVRSRRDGASRPAAAAPKSP</sequence>
<accession>A0A2N7VDP5</accession>
<feature type="compositionally biased region" description="Low complexity" evidence="1">
    <location>
        <begin position="305"/>
        <end position="315"/>
    </location>
</feature>
<dbReference type="SUPFAM" id="SSF117396">
    <property type="entry name" value="TM1631-like"/>
    <property type="match status" value="1"/>
</dbReference>
<evidence type="ECO:0000256" key="1">
    <source>
        <dbReference type="SAM" id="MobiDB-lite"/>
    </source>
</evidence>
<dbReference type="OrthoDB" id="9780310at2"/>
<feature type="region of interest" description="Disordered" evidence="1">
    <location>
        <begin position="284"/>
        <end position="315"/>
    </location>
</feature>
<protein>
    <submittedName>
        <fullName evidence="2">DUF72 domain-containing protein</fullName>
    </submittedName>
</protein>
<dbReference type="InterPro" id="IPR036520">
    <property type="entry name" value="UPF0759_sf"/>
</dbReference>
<keyword evidence="3" id="KW-1185">Reference proteome</keyword>
<dbReference type="Gene3D" id="3.20.20.410">
    <property type="entry name" value="Protein of unknown function UPF0759"/>
    <property type="match status" value="1"/>
</dbReference>